<proteinExistence type="predicted"/>
<gene>
    <name evidence="2" type="ORF">EJB05_02094</name>
</gene>
<keyword evidence="3" id="KW-1185">Reference proteome</keyword>
<dbReference type="EMBL" id="RWGY01000002">
    <property type="protein sequence ID" value="TVU50707.1"/>
    <property type="molecule type" value="Genomic_DNA"/>
</dbReference>
<sequence length="114" mass="12644">MPYSTLPSLSWPRTMVNQQGEAELERLSVIEIFRMEELEVEGDVVVFRLSTPVAIGRIFDLPAVARRLESLRCLAPSSGDLRRLLVPVDGELVGSTHFARDDPGGGVRKPASRR</sequence>
<comment type="caution">
    <text evidence="2">The sequence shown here is derived from an EMBL/GenBank/DDBJ whole genome shotgun (WGS) entry which is preliminary data.</text>
</comment>
<dbReference type="AlphaFoldDB" id="A0A5J9WS13"/>
<dbReference type="Proteomes" id="UP000324897">
    <property type="component" value="Chromosome 6"/>
</dbReference>
<organism evidence="2 3">
    <name type="scientific">Eragrostis curvula</name>
    <name type="common">weeping love grass</name>
    <dbReference type="NCBI Taxonomy" id="38414"/>
    <lineage>
        <taxon>Eukaryota</taxon>
        <taxon>Viridiplantae</taxon>
        <taxon>Streptophyta</taxon>
        <taxon>Embryophyta</taxon>
        <taxon>Tracheophyta</taxon>
        <taxon>Spermatophyta</taxon>
        <taxon>Magnoliopsida</taxon>
        <taxon>Liliopsida</taxon>
        <taxon>Poales</taxon>
        <taxon>Poaceae</taxon>
        <taxon>PACMAD clade</taxon>
        <taxon>Chloridoideae</taxon>
        <taxon>Eragrostideae</taxon>
        <taxon>Eragrostidinae</taxon>
        <taxon>Eragrostis</taxon>
    </lineage>
</organism>
<reference evidence="2 3" key="1">
    <citation type="journal article" date="2019" name="Sci. Rep.">
        <title>A high-quality genome of Eragrostis curvula grass provides insights into Poaceae evolution and supports new strategies to enhance forage quality.</title>
        <authorList>
            <person name="Carballo J."/>
            <person name="Santos B.A.C.M."/>
            <person name="Zappacosta D."/>
            <person name="Garbus I."/>
            <person name="Selva J.P."/>
            <person name="Gallo C.A."/>
            <person name="Diaz A."/>
            <person name="Albertini E."/>
            <person name="Caccamo M."/>
            <person name="Echenique V."/>
        </authorList>
    </citation>
    <scope>NUCLEOTIDE SEQUENCE [LARGE SCALE GENOMIC DNA]</scope>
    <source>
        <strain evidence="3">cv. Victoria</strain>
        <tissue evidence="2">Leaf</tissue>
    </source>
</reference>
<evidence type="ECO:0000256" key="1">
    <source>
        <dbReference type="SAM" id="MobiDB-lite"/>
    </source>
</evidence>
<accession>A0A5J9WS13</accession>
<feature type="region of interest" description="Disordered" evidence="1">
    <location>
        <begin position="95"/>
        <end position="114"/>
    </location>
</feature>
<name>A0A5J9WS13_9POAL</name>
<evidence type="ECO:0000313" key="3">
    <source>
        <dbReference type="Proteomes" id="UP000324897"/>
    </source>
</evidence>
<evidence type="ECO:0000313" key="2">
    <source>
        <dbReference type="EMBL" id="TVU50707.1"/>
    </source>
</evidence>
<protein>
    <submittedName>
        <fullName evidence="2">Uncharacterized protein</fullName>
    </submittedName>
</protein>
<dbReference type="Gramene" id="TVU50707">
    <property type="protein sequence ID" value="TVU50707"/>
    <property type="gene ID" value="EJB05_02094"/>
</dbReference>